<dbReference type="EMBL" id="HBEM01016372">
    <property type="protein sequence ID" value="CAD8452132.1"/>
    <property type="molecule type" value="Transcribed_RNA"/>
</dbReference>
<proteinExistence type="predicted"/>
<evidence type="ECO:0008006" key="3">
    <source>
        <dbReference type="Google" id="ProtNLM"/>
    </source>
</evidence>
<dbReference type="PANTHER" id="PTHR21174:SF0">
    <property type="entry name" value="HD PHOSPHOHYDROLASE FAMILY PROTEIN-RELATED"/>
    <property type="match status" value="1"/>
</dbReference>
<name>A0A7S0DGQ1_9EUKA</name>
<sequence length="274" mass="32173">MSVFVEAKNMETKAGGEPYECWAESCKALKIDQKEWWDTIKRRYGEKKRQYHTMNHIKEMFAYYRVGKNKLTRPHLVALAILFHDIIYNPKYPPGLNERKSAELWLEFAREARSKGSMLTLEDTQLVYNWILKTASHKCSPMDSYDCRVFMDWDMAILAQPWKRYEKYMAQVRQEFQHVPDFIWCTARGGFLRDTLREERIYNTKEYIGEMERTARENMARELKILDCRVGFVSKIAAIIIIFANGNPKSVAVIILGLAVLVALCILFPGYKEL</sequence>
<evidence type="ECO:0000256" key="1">
    <source>
        <dbReference type="SAM" id="Phobius"/>
    </source>
</evidence>
<reference evidence="2" key="1">
    <citation type="submission" date="2021-01" db="EMBL/GenBank/DDBJ databases">
        <authorList>
            <person name="Corre E."/>
            <person name="Pelletier E."/>
            <person name="Niang G."/>
            <person name="Scheremetjew M."/>
            <person name="Finn R."/>
            <person name="Kale V."/>
            <person name="Holt S."/>
            <person name="Cochrane G."/>
            <person name="Meng A."/>
            <person name="Brown T."/>
            <person name="Cohen L."/>
        </authorList>
    </citation>
    <scope>NUCLEOTIDE SEQUENCE</scope>
    <source>
        <strain evidence="2">CCMP2058</strain>
    </source>
</reference>
<dbReference type="PANTHER" id="PTHR21174">
    <property type="match status" value="1"/>
</dbReference>
<keyword evidence="1" id="KW-1133">Transmembrane helix</keyword>
<dbReference type="SUPFAM" id="SSF109604">
    <property type="entry name" value="HD-domain/PDEase-like"/>
    <property type="match status" value="1"/>
</dbReference>
<accession>A0A7S0DGQ1</accession>
<feature type="transmembrane region" description="Helical" evidence="1">
    <location>
        <begin position="226"/>
        <end position="244"/>
    </location>
</feature>
<evidence type="ECO:0000313" key="2">
    <source>
        <dbReference type="EMBL" id="CAD8452132.1"/>
    </source>
</evidence>
<feature type="transmembrane region" description="Helical" evidence="1">
    <location>
        <begin position="250"/>
        <end position="271"/>
    </location>
</feature>
<organism evidence="2">
    <name type="scientific">Amorphochlora amoebiformis</name>
    <dbReference type="NCBI Taxonomy" id="1561963"/>
    <lineage>
        <taxon>Eukaryota</taxon>
        <taxon>Sar</taxon>
        <taxon>Rhizaria</taxon>
        <taxon>Cercozoa</taxon>
        <taxon>Chlorarachniophyceae</taxon>
        <taxon>Amorphochlora</taxon>
    </lineage>
</organism>
<gene>
    <name evidence="2" type="ORF">LAMO00422_LOCUS11258</name>
</gene>
<protein>
    <recommendedName>
        <fullName evidence="3">HD domain-containing protein</fullName>
    </recommendedName>
</protein>
<dbReference type="AlphaFoldDB" id="A0A7S0DGQ1"/>
<dbReference type="InterPro" id="IPR009218">
    <property type="entry name" value="HD_phosphohydro"/>
</dbReference>
<keyword evidence="1" id="KW-0472">Membrane</keyword>
<keyword evidence="1" id="KW-0812">Transmembrane</keyword>